<keyword evidence="12" id="KW-1185">Reference proteome</keyword>
<evidence type="ECO:0000256" key="6">
    <source>
        <dbReference type="ARBA" id="ARBA00023315"/>
    </source>
</evidence>
<evidence type="ECO:0000256" key="3">
    <source>
        <dbReference type="ARBA" id="ARBA00022692"/>
    </source>
</evidence>
<evidence type="ECO:0000256" key="4">
    <source>
        <dbReference type="ARBA" id="ARBA00022989"/>
    </source>
</evidence>
<dbReference type="PANTHER" id="PTHR12246">
    <property type="entry name" value="PALMITOYLTRANSFERASE ZDHHC16"/>
    <property type="match status" value="1"/>
</dbReference>
<evidence type="ECO:0000313" key="10">
    <source>
        <dbReference type="EMBL" id="KAJ6244972.1"/>
    </source>
</evidence>
<evidence type="ECO:0000256" key="5">
    <source>
        <dbReference type="ARBA" id="ARBA00023136"/>
    </source>
</evidence>
<dbReference type="Proteomes" id="UP001150062">
    <property type="component" value="Unassembled WGS sequence"/>
</dbReference>
<dbReference type="AlphaFoldDB" id="A0AAV7ZB59"/>
<dbReference type="PROSITE" id="PS50216">
    <property type="entry name" value="DHHC"/>
    <property type="match status" value="1"/>
</dbReference>
<protein>
    <recommendedName>
        <fullName evidence="7">Palmitoyltransferase</fullName>
        <ecNumber evidence="7">2.3.1.225</ecNumber>
    </recommendedName>
</protein>
<keyword evidence="3 7" id="KW-0812">Transmembrane</keyword>
<evidence type="ECO:0000313" key="12">
    <source>
        <dbReference type="Proteomes" id="UP001150062"/>
    </source>
</evidence>
<evidence type="ECO:0000256" key="7">
    <source>
        <dbReference type="RuleBase" id="RU079119"/>
    </source>
</evidence>
<keyword evidence="6 7" id="KW-0012">Acyltransferase</keyword>
<comment type="catalytic activity">
    <reaction evidence="7">
        <text>L-cysteinyl-[protein] + hexadecanoyl-CoA = S-hexadecanoyl-L-cysteinyl-[protein] + CoA</text>
        <dbReference type="Rhea" id="RHEA:36683"/>
        <dbReference type="Rhea" id="RHEA-COMP:10131"/>
        <dbReference type="Rhea" id="RHEA-COMP:11032"/>
        <dbReference type="ChEBI" id="CHEBI:29950"/>
        <dbReference type="ChEBI" id="CHEBI:57287"/>
        <dbReference type="ChEBI" id="CHEBI:57379"/>
        <dbReference type="ChEBI" id="CHEBI:74151"/>
        <dbReference type="EC" id="2.3.1.225"/>
    </reaction>
</comment>
<comment type="similarity">
    <text evidence="7">Belongs to the DHHC palmitoyltransferase family.</text>
</comment>
<comment type="caution">
    <text evidence="9">The sequence shown here is derived from an EMBL/GenBank/DDBJ whole genome shotgun (WGS) entry which is preliminary data.</text>
</comment>
<dbReference type="EC" id="2.3.1.225" evidence="7"/>
<feature type="transmembrane region" description="Helical" evidence="7">
    <location>
        <begin position="67"/>
        <end position="85"/>
    </location>
</feature>
<comment type="subcellular location">
    <subcellularLocation>
        <location evidence="1">Membrane</location>
        <topology evidence="1">Multi-pass membrane protein</topology>
    </subcellularLocation>
</comment>
<feature type="domain" description="Palmitoyltransferase DHHC" evidence="8">
    <location>
        <begin position="136"/>
        <end position="257"/>
    </location>
</feature>
<evidence type="ECO:0000256" key="1">
    <source>
        <dbReference type="ARBA" id="ARBA00004141"/>
    </source>
</evidence>
<sequence>MNTLKVLKDNPNNDNKNSQIMSFIEKNINRIVRGLGLILVIIALILILSVAYVYFCVILPSRCEQPLIVRVIETVIAIWLLFSVLETFRRAALKEPGTPPPDLLSEEESLNIKASHENQIENQNLEEEYQPYELDGYRWCSICNKVKPPRTRHDRISNSCVLRLDHFCPWLNNTIGYHNHKFFILFLIYLSIGCLYAIYLTFPSFLQELGFSSSTKPVEGKLVFVCILCISTLVGVLFLTGWHFFLLLTNQTTIEFYLFQALKAEAIANGRTFQNPFDLGYRKNFEQFFDLQNKTWISFLWDFSPKKGNGYHFATNNKNTVDHTNQNIHWI</sequence>
<dbReference type="EMBL" id="JAOAOG010000155">
    <property type="protein sequence ID" value="KAJ6244972.1"/>
    <property type="molecule type" value="Genomic_DNA"/>
</dbReference>
<dbReference type="InterPro" id="IPR039859">
    <property type="entry name" value="PFA4/ZDH16/20/ERF2-like"/>
</dbReference>
<accession>A0AAV7ZB59</accession>
<dbReference type="GO" id="GO:0016020">
    <property type="term" value="C:membrane"/>
    <property type="evidence" value="ECO:0007669"/>
    <property type="project" value="UniProtKB-SubCell"/>
</dbReference>
<dbReference type="InterPro" id="IPR001594">
    <property type="entry name" value="Palmitoyltrfase_DHHC"/>
</dbReference>
<reference evidence="9" key="2">
    <citation type="submission" date="2022-08" db="EMBL/GenBank/DDBJ databases">
        <title>Novel sulphate-reducing endosymbionts in the free-living metamonad Anaeramoeba.</title>
        <authorList>
            <person name="Jerlstrom-Hultqvist J."/>
            <person name="Cepicka I."/>
            <person name="Gallot-Lavallee L."/>
            <person name="Salas-Leiva D."/>
            <person name="Curtis B.A."/>
            <person name="Zahonova K."/>
            <person name="Pipaliya S."/>
            <person name="Dacks J."/>
            <person name="Roger A.J."/>
        </authorList>
    </citation>
    <scope>NUCLEOTIDE SEQUENCE</scope>
    <source>
        <strain evidence="9">Busselton2</strain>
    </source>
</reference>
<evidence type="ECO:0000313" key="9">
    <source>
        <dbReference type="EMBL" id="KAJ3437850.1"/>
    </source>
</evidence>
<organism evidence="9 11">
    <name type="scientific">Anaeramoeba flamelloides</name>
    <dbReference type="NCBI Taxonomy" id="1746091"/>
    <lineage>
        <taxon>Eukaryota</taxon>
        <taxon>Metamonada</taxon>
        <taxon>Anaeramoebidae</taxon>
        <taxon>Anaeramoeba</taxon>
    </lineage>
</organism>
<dbReference type="Pfam" id="PF01529">
    <property type="entry name" value="DHHC"/>
    <property type="match status" value="1"/>
</dbReference>
<comment type="domain">
    <text evidence="7">The DHHC domain is required for palmitoyltransferase activity.</text>
</comment>
<keyword evidence="4 7" id="KW-1133">Transmembrane helix</keyword>
<dbReference type="EMBL" id="JANTQA010000033">
    <property type="protein sequence ID" value="KAJ3437850.1"/>
    <property type="molecule type" value="Genomic_DNA"/>
</dbReference>
<dbReference type="GO" id="GO:0019706">
    <property type="term" value="F:protein-cysteine S-palmitoyltransferase activity"/>
    <property type="evidence" value="ECO:0007669"/>
    <property type="project" value="UniProtKB-EC"/>
</dbReference>
<gene>
    <name evidence="9" type="ORF">M0812_17024</name>
    <name evidence="10" type="ORF">M0813_20680</name>
</gene>
<keyword evidence="5 7" id="KW-0472">Membrane</keyword>
<dbReference type="Proteomes" id="UP001146793">
    <property type="component" value="Unassembled WGS sequence"/>
</dbReference>
<name>A0AAV7ZB59_9EUKA</name>
<keyword evidence="2 7" id="KW-0808">Transferase</keyword>
<evidence type="ECO:0000256" key="2">
    <source>
        <dbReference type="ARBA" id="ARBA00022679"/>
    </source>
</evidence>
<proteinExistence type="inferred from homology"/>
<feature type="transmembrane region" description="Helical" evidence="7">
    <location>
        <begin position="182"/>
        <end position="202"/>
    </location>
</feature>
<evidence type="ECO:0000259" key="8">
    <source>
        <dbReference type="Pfam" id="PF01529"/>
    </source>
</evidence>
<feature type="transmembrane region" description="Helical" evidence="7">
    <location>
        <begin position="31"/>
        <end position="55"/>
    </location>
</feature>
<reference evidence="10" key="1">
    <citation type="submission" date="2022-08" db="EMBL/GenBank/DDBJ databases">
        <title>Novel sulfate-reducing endosymbionts in the free-living metamonad Anaeramoeba.</title>
        <authorList>
            <person name="Jerlstrom-Hultqvist J."/>
            <person name="Cepicka I."/>
            <person name="Gallot-Lavallee L."/>
            <person name="Salas-Leiva D."/>
            <person name="Curtis B.A."/>
            <person name="Zahonova K."/>
            <person name="Pipaliya S."/>
            <person name="Dacks J."/>
            <person name="Roger A.J."/>
        </authorList>
    </citation>
    <scope>NUCLEOTIDE SEQUENCE</scope>
    <source>
        <strain evidence="10">Schooner1</strain>
    </source>
</reference>
<evidence type="ECO:0000313" key="11">
    <source>
        <dbReference type="Proteomes" id="UP001146793"/>
    </source>
</evidence>
<feature type="transmembrane region" description="Helical" evidence="7">
    <location>
        <begin position="222"/>
        <end position="248"/>
    </location>
</feature>